<organism evidence="2 3">
    <name type="scientific">Trichuris suis</name>
    <name type="common">pig whipworm</name>
    <dbReference type="NCBI Taxonomy" id="68888"/>
    <lineage>
        <taxon>Eukaryota</taxon>
        <taxon>Metazoa</taxon>
        <taxon>Ecdysozoa</taxon>
        <taxon>Nematoda</taxon>
        <taxon>Enoplea</taxon>
        <taxon>Dorylaimia</taxon>
        <taxon>Trichinellida</taxon>
        <taxon>Trichuridae</taxon>
        <taxon>Trichuris</taxon>
    </lineage>
</organism>
<sequence length="157" mass="18113">MDGTFKTIPNLFYHLSTIHPPVLRGSYRMFPLVYVVITGKSRSFYESVFEKLLTSCEENGLLLNATMVMTDFELSAINACKSVFPNGTNKGCYFHLAHCTWRQVQNSGLVKRYCRDEEFNLKIRHLSALAFFPVQEIPHTFDLLKLHMPDEARQTTE</sequence>
<feature type="domain" description="MULE transposase" evidence="1">
    <location>
        <begin position="1"/>
        <end position="97"/>
    </location>
</feature>
<evidence type="ECO:0000313" key="2">
    <source>
        <dbReference type="EMBL" id="KFD45264.1"/>
    </source>
</evidence>
<dbReference type="AlphaFoldDB" id="A0A085LJW8"/>
<dbReference type="Proteomes" id="UP000030764">
    <property type="component" value="Unassembled WGS sequence"/>
</dbReference>
<dbReference type="InterPro" id="IPR018289">
    <property type="entry name" value="MULE_transposase_dom"/>
</dbReference>
<keyword evidence="3" id="KW-1185">Reference proteome</keyword>
<reference evidence="2 3" key="1">
    <citation type="journal article" date="2014" name="Nat. Genet.">
        <title>Genome and transcriptome of the porcine whipworm Trichuris suis.</title>
        <authorList>
            <person name="Jex A.R."/>
            <person name="Nejsum P."/>
            <person name="Schwarz E.M."/>
            <person name="Hu L."/>
            <person name="Young N.D."/>
            <person name="Hall R.S."/>
            <person name="Korhonen P.K."/>
            <person name="Liao S."/>
            <person name="Thamsborg S."/>
            <person name="Xia J."/>
            <person name="Xu P."/>
            <person name="Wang S."/>
            <person name="Scheerlinck J.P."/>
            <person name="Hofmann A."/>
            <person name="Sternberg P.W."/>
            <person name="Wang J."/>
            <person name="Gasser R.B."/>
        </authorList>
    </citation>
    <scope>NUCLEOTIDE SEQUENCE [LARGE SCALE GENOMIC DNA]</scope>
    <source>
        <strain evidence="2">DCEP-RM93M</strain>
    </source>
</reference>
<dbReference type="Pfam" id="PF10551">
    <property type="entry name" value="MULE"/>
    <property type="match status" value="1"/>
</dbReference>
<dbReference type="EMBL" id="KL363596">
    <property type="protein sequence ID" value="KFD45264.1"/>
    <property type="molecule type" value="Genomic_DNA"/>
</dbReference>
<accession>A0A085LJW8</accession>
<evidence type="ECO:0000259" key="1">
    <source>
        <dbReference type="Pfam" id="PF10551"/>
    </source>
</evidence>
<gene>
    <name evidence="2" type="ORF">M513_13860</name>
</gene>
<name>A0A085LJW8_9BILA</name>
<evidence type="ECO:0000313" key="3">
    <source>
        <dbReference type="Proteomes" id="UP000030764"/>
    </source>
</evidence>
<proteinExistence type="predicted"/>
<protein>
    <recommendedName>
        <fullName evidence="1">MULE transposase domain-containing protein</fullName>
    </recommendedName>
</protein>